<protein>
    <recommendedName>
        <fullName evidence="1">Double-GTPase 2 domain-containing protein</fullName>
    </recommendedName>
</protein>
<evidence type="ECO:0000259" key="1">
    <source>
        <dbReference type="Pfam" id="PF19993"/>
    </source>
</evidence>
<dbReference type="InterPro" id="IPR027417">
    <property type="entry name" value="P-loop_NTPase"/>
</dbReference>
<evidence type="ECO:0000313" key="2">
    <source>
        <dbReference type="EMBL" id="AYQ55197.1"/>
    </source>
</evidence>
<feature type="domain" description="Double-GTPase 2" evidence="1">
    <location>
        <begin position="122"/>
        <end position="319"/>
    </location>
</feature>
<evidence type="ECO:0000313" key="3">
    <source>
        <dbReference type="Proteomes" id="UP000273278"/>
    </source>
</evidence>
<dbReference type="Gene3D" id="3.40.50.300">
    <property type="entry name" value="P-loop containing nucleotide triphosphate hydrolases"/>
    <property type="match status" value="1"/>
</dbReference>
<dbReference type="EMBL" id="CP017686">
    <property type="protein sequence ID" value="AYQ55197.1"/>
    <property type="molecule type" value="Genomic_DNA"/>
</dbReference>
<dbReference type="OMA" id="DEPFIWL"/>
<dbReference type="GeneID" id="41321838"/>
<proteinExistence type="predicted"/>
<sequence>MGILRSRNNYVCPFCFNDVNLAKIHYACTNPLCTKTFLDSVDGKRFRSEFKESEEVDIENSVFLGKDPKASDAVTTKNHIVRGSANGCCDICGRAAYTRLCPICHNPIPAGAEENGSNIFVVLGSEGVGKSHYIAVLINQLRTMFSTEFGTTFTPATDRTTIRYNDSYYRRLFEEGRKLAPTTSYSEDRDSREPMVYYMKFPGEKSQEYTLAFFDTSGKDLDSDDKTVVLSLGSFISKASGIVLLVDPLQIPYVNKRIRMDNKPFEVTDIRDRLAYITEIVRTGNKLKRKDSIDIPLAVVLTKTDVLMKSPENDEEERILFGPESSIHVEREKGKFDRVCFDEISVEVEEYLRRTVGQEFINDVGQYSRHEYFAVSALGNNPSGSVLTKEINPFRVEDPFIWLFNTCSGNGSMRQ</sequence>
<dbReference type="Proteomes" id="UP000273278">
    <property type="component" value="Chromosome"/>
</dbReference>
<dbReference type="RefSeq" id="WP_015504945.1">
    <property type="nucleotide sequence ID" value="NZ_CP017686.1"/>
</dbReference>
<accession>A0A3G3IH66</accession>
<gene>
    <name evidence="2" type="ORF">BKD89_05185</name>
</gene>
<dbReference type="AlphaFoldDB" id="A0A3G3IH66"/>
<dbReference type="SUPFAM" id="SSF52540">
    <property type="entry name" value="P-loop containing nucleoside triphosphate hydrolases"/>
    <property type="match status" value="1"/>
</dbReference>
<dbReference type="Pfam" id="PF19993">
    <property type="entry name" value="DO-GTPase2"/>
    <property type="match status" value="1"/>
</dbReference>
<dbReference type="CDD" id="cd00882">
    <property type="entry name" value="Ras_like_GTPase"/>
    <property type="match status" value="1"/>
</dbReference>
<name>A0A3G3IH66_9ARCH</name>
<dbReference type="InterPro" id="IPR045528">
    <property type="entry name" value="DO-GTPase2"/>
</dbReference>
<organism evidence="2 3">
    <name type="scientific">Methanomethylophilus alvi</name>
    <dbReference type="NCBI Taxonomy" id="1291540"/>
    <lineage>
        <taxon>Archaea</taxon>
        <taxon>Methanobacteriati</taxon>
        <taxon>Thermoplasmatota</taxon>
        <taxon>Thermoplasmata</taxon>
        <taxon>Methanomassiliicoccales</taxon>
        <taxon>Methanomethylophilaceae</taxon>
        <taxon>Methanomethylophilus</taxon>
    </lineage>
</organism>
<reference evidence="2 3" key="1">
    <citation type="submission" date="2016-10" db="EMBL/GenBank/DDBJ databases">
        <title>Complete genome of the TMA-utilizing, human hosted archaeon Methanomethylophilus alvus Gen. nov, sp. nov., strain Mx-05, derived from a pure culture.</title>
        <authorList>
            <person name="Brugere J.-F."/>
            <person name="Ben Hania W."/>
            <person name="Chaudhary P.P."/>
            <person name="Gaci N."/>
            <person name="Borrel G."/>
            <person name="Cao Van Tuat L."/>
            <person name="Fardeau M.-L."/>
            <person name="Harris H.M.B."/>
            <person name="O'Toole P.W."/>
            <person name="Ollivier B."/>
        </authorList>
    </citation>
    <scope>NUCLEOTIDE SEQUENCE [LARGE SCALE GENOMIC DNA]</scope>
    <source>
        <strain evidence="2 3">Mx-05</strain>
    </source>
</reference>